<comment type="subcellular location">
    <subcellularLocation>
        <location evidence="1">Cell outer membrane</location>
    </subcellularLocation>
</comment>
<feature type="domain" description="SusD-like N-terminal" evidence="8">
    <location>
        <begin position="22"/>
        <end position="230"/>
    </location>
</feature>
<evidence type="ECO:0000259" key="8">
    <source>
        <dbReference type="Pfam" id="PF14322"/>
    </source>
</evidence>
<dbReference type="InterPro" id="IPR011990">
    <property type="entry name" value="TPR-like_helical_dom_sf"/>
</dbReference>
<keyword evidence="6" id="KW-0802">TPR repeat</keyword>
<dbReference type="Gene3D" id="1.25.40.390">
    <property type="match status" value="1"/>
</dbReference>
<comment type="similarity">
    <text evidence="2">Belongs to the SusD family.</text>
</comment>
<evidence type="ECO:0000259" key="7">
    <source>
        <dbReference type="Pfam" id="PF07980"/>
    </source>
</evidence>
<proteinExistence type="inferred from homology"/>
<keyword evidence="4" id="KW-0472">Membrane</keyword>
<reference evidence="9 10" key="1">
    <citation type="submission" date="2024-03" db="EMBL/GenBank/DDBJ databases">
        <title>Chitinophaga caseinilytica sp. nov., a casein hydrolysing bacterium isolated from forest soil.</title>
        <authorList>
            <person name="Lee D.S."/>
            <person name="Han D.M."/>
            <person name="Baek J.H."/>
            <person name="Choi D.G."/>
            <person name="Jeon J.H."/>
            <person name="Jeon C.O."/>
        </authorList>
    </citation>
    <scope>NUCLEOTIDE SEQUENCE [LARGE SCALE GENOMIC DNA]</scope>
    <source>
        <strain evidence="9 10">KACC 19118</strain>
    </source>
</reference>
<dbReference type="InterPro" id="IPR012944">
    <property type="entry name" value="SusD_RagB_dom"/>
</dbReference>
<evidence type="ECO:0000256" key="1">
    <source>
        <dbReference type="ARBA" id="ARBA00004442"/>
    </source>
</evidence>
<evidence type="ECO:0000313" key="10">
    <source>
        <dbReference type="Proteomes" id="UP001449657"/>
    </source>
</evidence>
<keyword evidence="10" id="KW-1185">Reference proteome</keyword>
<organism evidence="9 10">
    <name type="scientific">Chitinophaga caseinilytica</name>
    <dbReference type="NCBI Taxonomy" id="2267521"/>
    <lineage>
        <taxon>Bacteria</taxon>
        <taxon>Pseudomonadati</taxon>
        <taxon>Bacteroidota</taxon>
        <taxon>Chitinophagia</taxon>
        <taxon>Chitinophagales</taxon>
        <taxon>Chitinophagaceae</taxon>
        <taxon>Chitinophaga</taxon>
    </lineage>
</organism>
<dbReference type="Pfam" id="PF07980">
    <property type="entry name" value="SusD_RagB"/>
    <property type="match status" value="1"/>
</dbReference>
<evidence type="ECO:0000256" key="5">
    <source>
        <dbReference type="ARBA" id="ARBA00023237"/>
    </source>
</evidence>
<evidence type="ECO:0000256" key="4">
    <source>
        <dbReference type="ARBA" id="ARBA00023136"/>
    </source>
</evidence>
<keyword evidence="3" id="KW-0732">Signal</keyword>
<gene>
    <name evidence="9" type="ORF">WJU22_07910</name>
</gene>
<dbReference type="EMBL" id="CP150096">
    <property type="protein sequence ID" value="WZN48097.1"/>
    <property type="molecule type" value="Genomic_DNA"/>
</dbReference>
<dbReference type="InterPro" id="IPR033985">
    <property type="entry name" value="SusD-like_N"/>
</dbReference>
<feature type="domain" description="RagB/SusD" evidence="7">
    <location>
        <begin position="364"/>
        <end position="480"/>
    </location>
</feature>
<evidence type="ECO:0000256" key="6">
    <source>
        <dbReference type="PROSITE-ProRule" id="PRU00339"/>
    </source>
</evidence>
<evidence type="ECO:0000256" key="2">
    <source>
        <dbReference type="ARBA" id="ARBA00006275"/>
    </source>
</evidence>
<dbReference type="PROSITE" id="PS51257">
    <property type="entry name" value="PROKAR_LIPOPROTEIN"/>
    <property type="match status" value="1"/>
</dbReference>
<dbReference type="Pfam" id="PF14322">
    <property type="entry name" value="SusD-like_3"/>
    <property type="match status" value="1"/>
</dbReference>
<accession>A0ABZ2Z9U2</accession>
<feature type="repeat" description="TPR" evidence="6">
    <location>
        <begin position="219"/>
        <end position="252"/>
    </location>
</feature>
<dbReference type="Proteomes" id="UP001449657">
    <property type="component" value="Chromosome"/>
</dbReference>
<dbReference type="InterPro" id="IPR019734">
    <property type="entry name" value="TPR_rpt"/>
</dbReference>
<evidence type="ECO:0000313" key="9">
    <source>
        <dbReference type="EMBL" id="WZN48097.1"/>
    </source>
</evidence>
<dbReference type="RefSeq" id="WP_341842697.1">
    <property type="nucleotide sequence ID" value="NZ_CP149792.1"/>
</dbReference>
<protein>
    <submittedName>
        <fullName evidence="9">RagB/SusD family nutrient uptake outer membrane protein</fullName>
    </submittedName>
</protein>
<evidence type="ECO:0000256" key="3">
    <source>
        <dbReference type="ARBA" id="ARBA00022729"/>
    </source>
</evidence>
<name>A0ABZ2Z9U2_9BACT</name>
<dbReference type="SUPFAM" id="SSF48452">
    <property type="entry name" value="TPR-like"/>
    <property type="match status" value="1"/>
</dbReference>
<sequence length="482" mass="54431">MKKTIYGFFAAAAILIATGCNKYLDIKPKGFTIPEFVDDYQKLLNSLTLYRAVSSYPVFLTDDVQAGLENDVNKSAGFSRYALFKRNLYTFAGGQVMEQGQQDVQWEPSYSHIFTYNAIINNVMKAKDGSDAEKRRIRAEALVGRAYEYMTLVNLYAKHYDAASASKDLGVPMLLSEDINEKYNRVSVAEVYAQIQKDLDEATPNLSVRVPNAYHPPKSVGYAFLSRMYLYMGDYQKALANANEALKLNNELMDYKIYTTKKGTFGRVCKLTDSTAFPEVQKNVETVWARLTSSSNGTVYAEVYATEDLIETYKRNLPAGAEDYRYKLFYCDGTAQFGTAVLKFPGRVLWASYVDANVGLSTPEVILTAAECEARIGDKNKAMAHINRLRDMRITNNQALTAANGEAALRIVLDERRREMAFVGPNRLFDLKRLNKDPRFAKAVTHKHESQTWTLPANDNRYILPVPPRVLSMNPGIPQYER</sequence>
<dbReference type="PROSITE" id="PS50005">
    <property type="entry name" value="TPR"/>
    <property type="match status" value="1"/>
</dbReference>
<keyword evidence="5" id="KW-0998">Cell outer membrane</keyword>